<dbReference type="RefSeq" id="WP_123786940.1">
    <property type="nucleotide sequence ID" value="NZ_CADIKP010000016.1"/>
</dbReference>
<evidence type="ECO:0000313" key="2">
    <source>
        <dbReference type="Proteomes" id="UP001446337"/>
    </source>
</evidence>
<reference evidence="1 2" key="1">
    <citation type="submission" date="2024-05" db="EMBL/GenBank/DDBJ databases">
        <title>Achromobacter denitrificans. BP1, complete genome.</title>
        <authorList>
            <person name="Zhang B."/>
        </authorList>
    </citation>
    <scope>NUCLEOTIDE SEQUENCE [LARGE SCALE GENOMIC DNA]</scope>
    <source>
        <strain evidence="1 2">BP1</strain>
    </source>
</reference>
<dbReference type="EMBL" id="CP154792">
    <property type="protein sequence ID" value="XAN17165.1"/>
    <property type="molecule type" value="Genomic_DNA"/>
</dbReference>
<sequence>MLDHNDPETWLELPVERAAGAIIARTHQIADPIYDTGMTYAPCRCWRCRGGVALADRATLDRLLAKHLMTLSESERGQWMLLWAGHPRHDADARDQLNTWLRIMGGGNEPPPVYPVYAMPEEA</sequence>
<dbReference type="Proteomes" id="UP001446337">
    <property type="component" value="Chromosome"/>
</dbReference>
<name>A0ABZ3G559_ACHDE</name>
<proteinExistence type="predicted"/>
<organism evidence="1 2">
    <name type="scientific">Achromobacter denitrificans</name>
    <name type="common">Alcaligenes denitrificans</name>
    <dbReference type="NCBI Taxonomy" id="32002"/>
    <lineage>
        <taxon>Bacteria</taxon>
        <taxon>Pseudomonadati</taxon>
        <taxon>Pseudomonadota</taxon>
        <taxon>Betaproteobacteria</taxon>
        <taxon>Burkholderiales</taxon>
        <taxon>Alcaligenaceae</taxon>
        <taxon>Achromobacter</taxon>
    </lineage>
</organism>
<accession>A0ABZ3G559</accession>
<evidence type="ECO:0000313" key="1">
    <source>
        <dbReference type="EMBL" id="XAN17165.1"/>
    </source>
</evidence>
<protein>
    <submittedName>
        <fullName evidence="1">Uncharacterized protein</fullName>
    </submittedName>
</protein>
<gene>
    <name evidence="1" type="ORF">AAIK43_03820</name>
</gene>
<keyword evidence="2" id="KW-1185">Reference proteome</keyword>